<dbReference type="AlphaFoldDB" id="A0A6J3M8J8"/>
<feature type="compositionally biased region" description="Polar residues" evidence="1">
    <location>
        <begin position="482"/>
        <end position="492"/>
    </location>
</feature>
<sequence>MTTTPSIGHNADIVLLRTGDGTAGQMNPTDSANSNQHYHSGLFKWSDSEIRHEPDLPYMIGAEHRYRAELRTLVRDLGTAFARCQRRNAVLHALASLPEPIQVKHVSAPESQTSKSLANICALEDNASLYPNASKIVNVQEETWGFVKVRKASETLVEATCPGQDCESSAAPTFDRSASPSDSESSSSTIRPWTADGPRTKQPEGSDVRTRYGDVMLSASKQRITTGMCFRAIMNPESEAELTAVRLAGQYSEIASTLIPGLRIHTCHKVTAPACTLARCRPYETCRFRQGLRIAAPAHVLNRSGADCDEAGGGNYSRRHCNDDRQELSGPDICMKSTIPNRPFPQHPAMEEKHTPVPRLSASATTYLHFHPPSTMDDALRQRLAAIDDSLRRCNSSVDDGVRKLITGHLSRLDEKFLKSDEMVQYENSKLAIQIQTILSGLQKTIDETQDKICASISELRNGARPDEPMALDAERVGARSQAESRQPSGRPNGSHRP</sequence>
<evidence type="ECO:0000313" key="3">
    <source>
        <dbReference type="RefSeq" id="XP_033461234.1"/>
    </source>
</evidence>
<keyword evidence="2" id="KW-1185">Reference proteome</keyword>
<evidence type="ECO:0000313" key="2">
    <source>
        <dbReference type="Proteomes" id="UP000504637"/>
    </source>
</evidence>
<dbReference type="RefSeq" id="XP_033461234.1">
    <property type="nucleotide sequence ID" value="XM_033603011.1"/>
</dbReference>
<accession>A0A6J3M8J8</accession>
<feature type="compositionally biased region" description="Basic and acidic residues" evidence="1">
    <location>
        <begin position="198"/>
        <end position="209"/>
    </location>
</feature>
<evidence type="ECO:0000256" key="1">
    <source>
        <dbReference type="SAM" id="MobiDB-lite"/>
    </source>
</evidence>
<gene>
    <name evidence="3" type="ORF">K489DRAFT_369107</name>
</gene>
<feature type="compositionally biased region" description="Basic and acidic residues" evidence="1">
    <location>
        <begin position="462"/>
        <end position="478"/>
    </location>
</feature>
<feature type="compositionally biased region" description="Low complexity" evidence="1">
    <location>
        <begin position="177"/>
        <end position="188"/>
    </location>
</feature>
<reference evidence="3" key="1">
    <citation type="submission" date="2020-01" db="EMBL/GenBank/DDBJ databases">
        <authorList>
            <consortium name="DOE Joint Genome Institute"/>
            <person name="Haridas S."/>
            <person name="Albert R."/>
            <person name="Binder M."/>
            <person name="Bloem J."/>
            <person name="Labutti K."/>
            <person name="Salamov A."/>
            <person name="Andreopoulos B."/>
            <person name="Baker S.E."/>
            <person name="Barry K."/>
            <person name="Bills G."/>
            <person name="Bluhm B.H."/>
            <person name="Cannon C."/>
            <person name="Castanera R."/>
            <person name="Culley D.E."/>
            <person name="Daum C."/>
            <person name="Ezra D."/>
            <person name="Gonzalez J.B."/>
            <person name="Henrissat B."/>
            <person name="Kuo A."/>
            <person name="Liang C."/>
            <person name="Lipzen A."/>
            <person name="Lutzoni F."/>
            <person name="Magnuson J."/>
            <person name="Mondo S."/>
            <person name="Nolan M."/>
            <person name="Ohm R."/>
            <person name="Pangilinan J."/>
            <person name="Park H.-J."/>
            <person name="Ramirez L."/>
            <person name="Alfaro M."/>
            <person name="Sun H."/>
            <person name="Tritt A."/>
            <person name="Yoshinaga Y."/>
            <person name="Zwiers L.-H."/>
            <person name="Turgeon B.G."/>
            <person name="Goodwin S.B."/>
            <person name="Spatafora J.W."/>
            <person name="Crous P.W."/>
            <person name="Grigoriev I.V."/>
        </authorList>
    </citation>
    <scope>NUCLEOTIDE SEQUENCE</scope>
    <source>
        <strain evidence="3">CBS 342.82</strain>
    </source>
</reference>
<feature type="region of interest" description="Disordered" evidence="1">
    <location>
        <begin position="161"/>
        <end position="209"/>
    </location>
</feature>
<protein>
    <submittedName>
        <fullName evidence="3">Uncharacterized protein</fullName>
    </submittedName>
</protein>
<organism evidence="3">
    <name type="scientific">Dissoconium aciculare CBS 342.82</name>
    <dbReference type="NCBI Taxonomy" id="1314786"/>
    <lineage>
        <taxon>Eukaryota</taxon>
        <taxon>Fungi</taxon>
        <taxon>Dikarya</taxon>
        <taxon>Ascomycota</taxon>
        <taxon>Pezizomycotina</taxon>
        <taxon>Dothideomycetes</taxon>
        <taxon>Dothideomycetidae</taxon>
        <taxon>Mycosphaerellales</taxon>
        <taxon>Dissoconiaceae</taxon>
        <taxon>Dissoconium</taxon>
    </lineage>
</organism>
<name>A0A6J3M8J8_9PEZI</name>
<feature type="region of interest" description="Disordered" evidence="1">
    <location>
        <begin position="460"/>
        <end position="498"/>
    </location>
</feature>
<dbReference type="GeneID" id="54360811"/>
<dbReference type="Proteomes" id="UP000504637">
    <property type="component" value="Unplaced"/>
</dbReference>
<reference evidence="3" key="2">
    <citation type="submission" date="2020-04" db="EMBL/GenBank/DDBJ databases">
        <authorList>
            <consortium name="NCBI Genome Project"/>
        </authorList>
    </citation>
    <scope>NUCLEOTIDE SEQUENCE</scope>
    <source>
        <strain evidence="3">CBS 342.82</strain>
    </source>
</reference>
<reference evidence="3" key="3">
    <citation type="submission" date="2025-08" db="UniProtKB">
        <authorList>
            <consortium name="RefSeq"/>
        </authorList>
    </citation>
    <scope>IDENTIFICATION</scope>
    <source>
        <strain evidence="3">CBS 342.82</strain>
    </source>
</reference>
<proteinExistence type="predicted"/>